<keyword evidence="1" id="KW-0472">Membrane</keyword>
<feature type="transmembrane region" description="Helical" evidence="1">
    <location>
        <begin position="79"/>
        <end position="100"/>
    </location>
</feature>
<feature type="transmembrane region" description="Helical" evidence="1">
    <location>
        <begin position="352"/>
        <end position="373"/>
    </location>
</feature>
<gene>
    <name evidence="3" type="ORF">D3878_18865</name>
</gene>
<dbReference type="InterPro" id="IPR011990">
    <property type="entry name" value="TPR-like_helical_dom_sf"/>
</dbReference>
<accession>A0A3A3G9Y4</accession>
<feature type="transmembrane region" description="Helical" evidence="1">
    <location>
        <begin position="394"/>
        <end position="412"/>
    </location>
</feature>
<feature type="transmembrane region" description="Helical" evidence="1">
    <location>
        <begin position="690"/>
        <end position="711"/>
    </location>
</feature>
<proteinExistence type="predicted"/>
<dbReference type="SUPFAM" id="SSF48452">
    <property type="entry name" value="TPR-like"/>
    <property type="match status" value="1"/>
</dbReference>
<dbReference type="EMBL" id="QYUQ01000002">
    <property type="protein sequence ID" value="RJG03402.1"/>
    <property type="molecule type" value="Genomic_DNA"/>
</dbReference>
<feature type="transmembrane region" description="Helical" evidence="1">
    <location>
        <begin position="173"/>
        <end position="192"/>
    </location>
</feature>
<name>A0A3A3G9Y4_9BURK</name>
<dbReference type="InterPro" id="IPR018776">
    <property type="entry name" value="Membrane_prot_PTPS-rel_domain"/>
</dbReference>
<sequence length="873" mass="95707">MNKTRPAFFPPSRVATGWIADILFTLASAGLVASILGVAFLNSANWPTGGDAASHLLYAKLYADDLLFSGQILPWMPEVFGGLPFLSYYFPLPFIVMALLSKLTGLAVAFKWGSFLAAMLLPGAVFSASRRWLGFSWPAALFGALGALAFLVHEQNSIWGGNLLSTLAGEFSYSYGMLFALLSMMAWARAVTLQRGWLLAALLEAASGFSHGFPLLILGFSSFLLLLDCGDAGAGRTARFKRTFFMLMAGHALAFALLGGWLWPMLEMHGLTIPNDASFPLSSWLDLLPATLWPVLAGGALGVALLAFPAIRRGWQAGQRRALCYFIGAAGLAAVAFIAGDRLGVADIRFFPLVWLLGAVACGWLLGQSLAAIGSTGSTGSDGAGRFRLTAARTLLAGAACLGMLGWIGPLVQKAPDWGLWNHSGLDAKPQWHNLSQLFPAMRGNLWSPRLAFEHDPLNNDIGSTRSLEALPMFLNHRPVLEGLYMESAVLGPAIYQVQSEISARPSSPLVRFPSGSLDPQFAARHLNFLHADTVLLRSSEARNAIEGSGLFIKTAEANPFALYRLKNFDSSLAQVVTQPLQLRPLADWMQDAFAWFRTRSRFDAYLPVYGQDLALRPHQGSAPAVREVSLQRNALVFETTAIGSPHLIKMAYHPRWQLASQGSLHIAGPGFMLVVPQEKEIRLVYGHTLVGKLGMTASALALLLSIFLLWRGRRRPTQLPQAAQVETGIGARGWVPVAAGWLALLVAGAYFALNSPEQVYLAGWEAMNANKYQEASEKFKRAYAMRKPPAKKEEALFWLAKSSELGGQREQAKARYRELIERYHGFWLPEALYTYILLEHEDGKRAATLPYAQRLREEYPNNRWTKKLDELK</sequence>
<feature type="transmembrane region" description="Helical" evidence="1">
    <location>
        <begin position="135"/>
        <end position="152"/>
    </location>
</feature>
<keyword evidence="1" id="KW-1133">Transmembrane helix</keyword>
<dbReference type="Gene3D" id="1.25.40.10">
    <property type="entry name" value="Tetratricopeptide repeat domain"/>
    <property type="match status" value="1"/>
</dbReference>
<feature type="transmembrane region" description="Helical" evidence="1">
    <location>
        <begin position="732"/>
        <end position="754"/>
    </location>
</feature>
<dbReference type="Proteomes" id="UP000266327">
    <property type="component" value="Unassembled WGS sequence"/>
</dbReference>
<keyword evidence="4" id="KW-1185">Reference proteome</keyword>
<evidence type="ECO:0000256" key="1">
    <source>
        <dbReference type="SAM" id="Phobius"/>
    </source>
</evidence>
<organism evidence="3 4">
    <name type="scientific">Noviherbaspirillum sedimenti</name>
    <dbReference type="NCBI Taxonomy" id="2320865"/>
    <lineage>
        <taxon>Bacteria</taxon>
        <taxon>Pseudomonadati</taxon>
        <taxon>Pseudomonadota</taxon>
        <taxon>Betaproteobacteria</taxon>
        <taxon>Burkholderiales</taxon>
        <taxon>Oxalobacteraceae</taxon>
        <taxon>Noviherbaspirillum</taxon>
    </lineage>
</organism>
<feature type="domain" description="Membrane protein 6-pyruvoyl-tetrahydropterin synthase-related" evidence="2">
    <location>
        <begin position="86"/>
        <end position="504"/>
    </location>
</feature>
<dbReference type="OrthoDB" id="5240474at2"/>
<feature type="transmembrane region" description="Helical" evidence="1">
    <location>
        <begin position="291"/>
        <end position="311"/>
    </location>
</feature>
<protein>
    <recommendedName>
        <fullName evidence="2">Membrane protein 6-pyruvoyl-tetrahydropterin synthase-related domain-containing protein</fullName>
    </recommendedName>
</protein>
<dbReference type="RefSeq" id="WP_119786896.1">
    <property type="nucleotide sequence ID" value="NZ_QYUQ01000002.1"/>
</dbReference>
<feature type="transmembrane region" description="Helical" evidence="1">
    <location>
        <begin position="244"/>
        <end position="263"/>
    </location>
</feature>
<comment type="caution">
    <text evidence="3">The sequence shown here is derived from an EMBL/GenBank/DDBJ whole genome shotgun (WGS) entry which is preliminary data.</text>
</comment>
<feature type="transmembrane region" description="Helical" evidence="1">
    <location>
        <begin position="112"/>
        <end position="129"/>
    </location>
</feature>
<evidence type="ECO:0000259" key="2">
    <source>
        <dbReference type="Pfam" id="PF10131"/>
    </source>
</evidence>
<evidence type="ECO:0000313" key="3">
    <source>
        <dbReference type="EMBL" id="RJG03402.1"/>
    </source>
</evidence>
<feature type="transmembrane region" description="Helical" evidence="1">
    <location>
        <begin position="21"/>
        <end position="41"/>
    </location>
</feature>
<dbReference type="Pfam" id="PF10131">
    <property type="entry name" value="PTPS_related"/>
    <property type="match status" value="1"/>
</dbReference>
<dbReference type="AlphaFoldDB" id="A0A3A3G9Y4"/>
<feature type="transmembrane region" description="Helical" evidence="1">
    <location>
        <begin position="323"/>
        <end position="340"/>
    </location>
</feature>
<reference evidence="4" key="1">
    <citation type="submission" date="2018-09" db="EMBL/GenBank/DDBJ databases">
        <authorList>
            <person name="Zhu H."/>
        </authorList>
    </citation>
    <scope>NUCLEOTIDE SEQUENCE [LARGE SCALE GENOMIC DNA]</scope>
    <source>
        <strain evidence="4">K1S02-23</strain>
    </source>
</reference>
<keyword evidence="1" id="KW-0812">Transmembrane</keyword>
<evidence type="ECO:0000313" key="4">
    <source>
        <dbReference type="Proteomes" id="UP000266327"/>
    </source>
</evidence>
<feature type="transmembrane region" description="Helical" evidence="1">
    <location>
        <begin position="212"/>
        <end position="232"/>
    </location>
</feature>